<dbReference type="SUPFAM" id="SSF49599">
    <property type="entry name" value="TRAF domain-like"/>
    <property type="match status" value="1"/>
</dbReference>
<dbReference type="SUPFAM" id="SSF54695">
    <property type="entry name" value="POZ domain"/>
    <property type="match status" value="1"/>
</dbReference>
<dbReference type="InterPro" id="IPR000210">
    <property type="entry name" value="BTB/POZ_dom"/>
</dbReference>
<evidence type="ECO:0000313" key="2">
    <source>
        <dbReference type="Proteomes" id="UP000492821"/>
    </source>
</evidence>
<keyword evidence="2" id="KW-1185">Reference proteome</keyword>
<dbReference type="CDD" id="cd00121">
    <property type="entry name" value="MATH"/>
    <property type="match status" value="1"/>
</dbReference>
<dbReference type="Gene3D" id="1.25.40.420">
    <property type="match status" value="1"/>
</dbReference>
<dbReference type="WBParaSite" id="Pan_g23270.t1">
    <property type="protein sequence ID" value="Pan_g23270.t1"/>
    <property type="gene ID" value="Pan_g23270"/>
</dbReference>
<dbReference type="InterPro" id="IPR011333">
    <property type="entry name" value="SKP1/BTB/POZ_sf"/>
</dbReference>
<dbReference type="Gene3D" id="3.30.710.10">
    <property type="entry name" value="Potassium Channel Kv1.1, Chain A"/>
    <property type="match status" value="1"/>
</dbReference>
<protein>
    <submittedName>
        <fullName evidence="3">BTB domain-containing protein</fullName>
    </submittedName>
</protein>
<dbReference type="Proteomes" id="UP000492821">
    <property type="component" value="Unassembled WGS sequence"/>
</dbReference>
<dbReference type="PROSITE" id="PS50097">
    <property type="entry name" value="BTB"/>
    <property type="match status" value="1"/>
</dbReference>
<dbReference type="SMART" id="SM00225">
    <property type="entry name" value="BTB"/>
    <property type="match status" value="1"/>
</dbReference>
<dbReference type="PANTHER" id="PTHR24413">
    <property type="entry name" value="SPECKLE-TYPE POZ PROTEIN"/>
    <property type="match status" value="1"/>
</dbReference>
<reference evidence="2" key="1">
    <citation type="journal article" date="2013" name="Genetics">
        <title>The draft genome and transcriptome of Panagrellus redivivus are shaped by the harsh demands of a free-living lifestyle.</title>
        <authorList>
            <person name="Srinivasan J."/>
            <person name="Dillman A.R."/>
            <person name="Macchietto M.G."/>
            <person name="Heikkinen L."/>
            <person name="Lakso M."/>
            <person name="Fracchia K.M."/>
            <person name="Antoshechkin I."/>
            <person name="Mortazavi A."/>
            <person name="Wong G."/>
            <person name="Sternberg P.W."/>
        </authorList>
    </citation>
    <scope>NUCLEOTIDE SEQUENCE [LARGE SCALE GENOMIC DNA]</scope>
    <source>
        <strain evidence="2">MT8872</strain>
    </source>
</reference>
<dbReference type="Pfam" id="PF00651">
    <property type="entry name" value="BTB"/>
    <property type="match status" value="1"/>
</dbReference>
<proteinExistence type="predicted"/>
<reference evidence="3" key="2">
    <citation type="submission" date="2020-10" db="UniProtKB">
        <authorList>
            <consortium name="WormBaseParasite"/>
        </authorList>
    </citation>
    <scope>IDENTIFICATION</scope>
</reference>
<evidence type="ECO:0000259" key="1">
    <source>
        <dbReference type="PROSITE" id="PS50097"/>
    </source>
</evidence>
<dbReference type="GO" id="GO:0030163">
    <property type="term" value="P:protein catabolic process"/>
    <property type="evidence" value="ECO:0007669"/>
    <property type="project" value="UniProtKB-ARBA"/>
</dbReference>
<dbReference type="AlphaFoldDB" id="A0A7E4VP78"/>
<evidence type="ECO:0000313" key="3">
    <source>
        <dbReference type="WBParaSite" id="Pan_g23270.t1"/>
    </source>
</evidence>
<feature type="domain" description="BTB" evidence="1">
    <location>
        <begin position="165"/>
        <end position="232"/>
    </location>
</feature>
<dbReference type="CDD" id="cd14733">
    <property type="entry name" value="BACK"/>
    <property type="match status" value="1"/>
</dbReference>
<dbReference type="InterPro" id="IPR002083">
    <property type="entry name" value="MATH/TRAF_dom"/>
</dbReference>
<sequence length="323" mass="35744">MHRFAMKNNSFDDSISLDVDESLLKSMIVGQLLATPPCTVKNADDLTWGIRCFPAGVTSNPDKVMLEFYLNQAPMSVLADFSIRGTDVKETMDRTFEETTTPHRLAIISHTDLLASGAIKNGVFVVRCDVTFKKPAIVKTENLAAITTAPLVVQSFIAASEHNAIDVELLIGARRIHAHRGFLSLISPVFHAMFTHDTKEAQSGVVFIEDFQFEAVEDAMNFCYGHVLENKNASEIIEALKFVEKYDIKAAVTALENWLLANLKADNVCQIAKYAWDHVSEKLQEKCGEFYQKNVGTLALAPEFVTLDANVVSGLVQMAARQV</sequence>
<dbReference type="CDD" id="cd18186">
    <property type="entry name" value="BTB_POZ_ZBTB_KLHL-like"/>
    <property type="match status" value="1"/>
</dbReference>
<accession>A0A7E4VP78</accession>
<name>A0A7E4VP78_PANRE</name>
<organism evidence="2 3">
    <name type="scientific">Panagrellus redivivus</name>
    <name type="common">Microworm</name>
    <dbReference type="NCBI Taxonomy" id="6233"/>
    <lineage>
        <taxon>Eukaryota</taxon>
        <taxon>Metazoa</taxon>
        <taxon>Ecdysozoa</taxon>
        <taxon>Nematoda</taxon>
        <taxon>Chromadorea</taxon>
        <taxon>Rhabditida</taxon>
        <taxon>Tylenchina</taxon>
        <taxon>Panagrolaimomorpha</taxon>
        <taxon>Panagrolaimoidea</taxon>
        <taxon>Panagrolaimidae</taxon>
        <taxon>Panagrellus</taxon>
    </lineage>
</organism>